<evidence type="ECO:0000313" key="2">
    <source>
        <dbReference type="Ensembl" id="ENSMICP00000017329.1"/>
    </source>
</evidence>
<reference evidence="2" key="1">
    <citation type="submission" date="2016-12" db="EMBL/GenBank/DDBJ databases">
        <title>Mouse lemur reference genome and diversity panel.</title>
        <authorList>
            <person name="Harris R."/>
            <person name="Larsen P."/>
            <person name="Liu Y."/>
            <person name="Hughes D.S."/>
            <person name="Murali S."/>
            <person name="Raveendran M."/>
            <person name="Korchina V."/>
            <person name="Wang M."/>
            <person name="Jhangiani S."/>
            <person name="Bandaranaike D."/>
            <person name="Bellair M."/>
            <person name="Blankenburg K."/>
            <person name="Chao H."/>
            <person name="Dahdouli M."/>
            <person name="Dinh H."/>
            <person name="Doddapaneni H."/>
            <person name="English A."/>
            <person name="Firestine M."/>
            <person name="Gnanaolivu R."/>
            <person name="Gross S."/>
            <person name="Hernandez B."/>
            <person name="Javaid M."/>
            <person name="Jayaseelan J."/>
            <person name="Jones J."/>
            <person name="Khan Z."/>
            <person name="Kovar C."/>
            <person name="Kurapati P."/>
            <person name="Le B."/>
            <person name="Lee S."/>
            <person name="Li M."/>
            <person name="Mathew T."/>
            <person name="Narasimhan A."/>
            <person name="Ngo D."/>
            <person name="Nguyen L."/>
            <person name="Okwuonu G."/>
            <person name="Ongeri F."/>
            <person name="Osuji N."/>
            <person name="Pu L.-L."/>
            <person name="Puazo M."/>
            <person name="Quiroz J."/>
            <person name="Raj R."/>
            <person name="Rajbhandari K."/>
            <person name="Reid J.G."/>
            <person name="Santibanez J."/>
            <person name="Sexton D."/>
            <person name="Skinner E."/>
            <person name="Vee V."/>
            <person name="Weissenberger G."/>
            <person name="Wu Y."/>
            <person name="Xin Y."/>
            <person name="Han Y."/>
            <person name="Campbell C."/>
            <person name="Brown A."/>
            <person name="Sullivan B."/>
            <person name="Shelton J."/>
            <person name="Brown S."/>
            <person name="Dudchenko O."/>
            <person name="Machol I."/>
            <person name="Durand N."/>
            <person name="Shamim M."/>
            <person name="Lieberman A."/>
            <person name="Muzny D.M."/>
            <person name="Richards S."/>
            <person name="Yoder A."/>
            <person name="Worley K.C."/>
            <person name="Rogers J."/>
            <person name="Gibbs R.A."/>
        </authorList>
    </citation>
    <scope>NUCLEOTIDE SEQUENCE [LARGE SCALE GENOMIC DNA]</scope>
</reference>
<reference evidence="2" key="3">
    <citation type="submission" date="2025-09" db="UniProtKB">
        <authorList>
            <consortium name="Ensembl"/>
        </authorList>
    </citation>
    <scope>IDENTIFICATION</scope>
</reference>
<dbReference type="GeneTree" id="ENSGT00940000161817"/>
<evidence type="ECO:0000256" key="1">
    <source>
        <dbReference type="SAM" id="MobiDB-lite"/>
    </source>
</evidence>
<reference evidence="2" key="2">
    <citation type="submission" date="2025-08" db="UniProtKB">
        <authorList>
            <consortium name="Ensembl"/>
        </authorList>
    </citation>
    <scope>IDENTIFICATION</scope>
</reference>
<dbReference type="Proteomes" id="UP000694394">
    <property type="component" value="Chromosome 20"/>
</dbReference>
<sequence>MTKKAECSDVCSLSHSTLQTMLAGLLQLSRPGITSDAGDRRDKLPAGAPSG</sequence>
<feature type="region of interest" description="Disordered" evidence="1">
    <location>
        <begin position="30"/>
        <end position="51"/>
    </location>
</feature>
<gene>
    <name evidence="2" type="primary">KCNU1</name>
</gene>
<keyword evidence="3" id="KW-1185">Reference proteome</keyword>
<accession>A0A8C5VFF2</accession>
<evidence type="ECO:0000313" key="3">
    <source>
        <dbReference type="Proteomes" id="UP000694394"/>
    </source>
</evidence>
<name>A0A8C5VFF2_MICMU</name>
<dbReference type="EMBL" id="ABDC03023892">
    <property type="status" value="NOT_ANNOTATED_CDS"/>
    <property type="molecule type" value="Genomic_DNA"/>
</dbReference>
<dbReference type="AlphaFoldDB" id="A0A8C5VFF2"/>
<proteinExistence type="predicted"/>
<protein>
    <submittedName>
        <fullName evidence="2">Potassium calcium-activated channel subfamily U member 1</fullName>
    </submittedName>
</protein>
<dbReference type="Ensembl" id="ENSMICT00000044586.2">
    <property type="protein sequence ID" value="ENSMICP00000017329.1"/>
    <property type="gene ID" value="ENSMICG00000031005.2"/>
</dbReference>
<organism evidence="2 3">
    <name type="scientific">Microcebus murinus</name>
    <name type="common">Gray mouse lemur</name>
    <name type="synonym">Lemur murinus</name>
    <dbReference type="NCBI Taxonomy" id="30608"/>
    <lineage>
        <taxon>Eukaryota</taxon>
        <taxon>Metazoa</taxon>
        <taxon>Chordata</taxon>
        <taxon>Craniata</taxon>
        <taxon>Vertebrata</taxon>
        <taxon>Euteleostomi</taxon>
        <taxon>Mammalia</taxon>
        <taxon>Eutheria</taxon>
        <taxon>Euarchontoglires</taxon>
        <taxon>Primates</taxon>
        <taxon>Strepsirrhini</taxon>
        <taxon>Lemuriformes</taxon>
        <taxon>Cheirogaleidae</taxon>
        <taxon>Microcebus</taxon>
    </lineage>
</organism>
<dbReference type="EMBL" id="ABDC03023893">
    <property type="status" value="NOT_ANNOTATED_CDS"/>
    <property type="molecule type" value="Genomic_DNA"/>
</dbReference>
<dbReference type="EMBL" id="ABDC03023894">
    <property type="status" value="NOT_ANNOTATED_CDS"/>
    <property type="molecule type" value="Genomic_DNA"/>
</dbReference>